<evidence type="ECO:0000256" key="1">
    <source>
        <dbReference type="ARBA" id="ARBA00022723"/>
    </source>
</evidence>
<dbReference type="GO" id="GO:0051213">
    <property type="term" value="F:dioxygenase activity"/>
    <property type="evidence" value="ECO:0007669"/>
    <property type="project" value="UniProtKB-KW"/>
</dbReference>
<dbReference type="Gene3D" id="3.10.180.10">
    <property type="entry name" value="2,3-Dihydroxybiphenyl 1,2-Dioxygenase, domain 1"/>
    <property type="match status" value="1"/>
</dbReference>
<dbReference type="PANTHER" id="PTHR43048:SF6">
    <property type="entry name" value="BLR8189 PROTEIN"/>
    <property type="match status" value="1"/>
</dbReference>
<dbReference type="InterPro" id="IPR037523">
    <property type="entry name" value="VOC_core"/>
</dbReference>
<protein>
    <submittedName>
        <fullName evidence="3">Catechol 2,3-dioxygenase</fullName>
    </submittedName>
</protein>
<keyword evidence="4" id="KW-1185">Reference proteome</keyword>
<dbReference type="SUPFAM" id="SSF54593">
    <property type="entry name" value="Glyoxalase/Bleomycin resistance protein/Dihydroxybiphenyl dioxygenase"/>
    <property type="match status" value="1"/>
</dbReference>
<dbReference type="InterPro" id="IPR051785">
    <property type="entry name" value="MMCE/EMCE_epimerase"/>
</dbReference>
<gene>
    <name evidence="3" type="ORF">SAMN04489727_6787</name>
</gene>
<keyword evidence="3" id="KW-0223">Dioxygenase</keyword>
<evidence type="ECO:0000313" key="3">
    <source>
        <dbReference type="EMBL" id="SED18518.1"/>
    </source>
</evidence>
<dbReference type="RefSeq" id="WP_091315048.1">
    <property type="nucleotide sequence ID" value="NZ_FNSO01000004.1"/>
</dbReference>
<organism evidence="3 4">
    <name type="scientific">Amycolatopsis tolypomycina</name>
    <dbReference type="NCBI Taxonomy" id="208445"/>
    <lineage>
        <taxon>Bacteria</taxon>
        <taxon>Bacillati</taxon>
        <taxon>Actinomycetota</taxon>
        <taxon>Actinomycetes</taxon>
        <taxon>Pseudonocardiales</taxon>
        <taxon>Pseudonocardiaceae</taxon>
        <taxon>Amycolatopsis</taxon>
    </lineage>
</organism>
<dbReference type="PANTHER" id="PTHR43048">
    <property type="entry name" value="METHYLMALONYL-COA EPIMERASE"/>
    <property type="match status" value="1"/>
</dbReference>
<feature type="domain" description="VOC" evidence="2">
    <location>
        <begin position="43"/>
        <end position="187"/>
    </location>
</feature>
<sequence length="205" mass="22054">MLSSDAGVAGTGAVPGVPTLPDVPAPRIAAALEGLPRPAVRTGFNHAALSVTDLDRAVGWYQHVFGLKLLLGPFAISSDAPGGGPASDIYGEGWQSARIAHLVMPGGTGIELFEFTGPVAERRVENFDYWRTGIFHICFTVENVEETAKRITLFGGRQRSKIHQVGPESWFCFCEDPFGNVLELVDQTFEQLFTPPPGVEDPDAC</sequence>
<dbReference type="InterPro" id="IPR029068">
    <property type="entry name" value="Glyas_Bleomycin-R_OHBP_Dase"/>
</dbReference>
<dbReference type="GO" id="GO:0046872">
    <property type="term" value="F:metal ion binding"/>
    <property type="evidence" value="ECO:0007669"/>
    <property type="project" value="UniProtKB-KW"/>
</dbReference>
<dbReference type="OrthoDB" id="2613830at2"/>
<dbReference type="GO" id="GO:0004493">
    <property type="term" value="F:methylmalonyl-CoA epimerase activity"/>
    <property type="evidence" value="ECO:0007669"/>
    <property type="project" value="TreeGrafter"/>
</dbReference>
<accession>A0A1H4YMZ6</accession>
<dbReference type="Pfam" id="PF00903">
    <property type="entry name" value="Glyoxalase"/>
    <property type="match status" value="1"/>
</dbReference>
<evidence type="ECO:0000313" key="4">
    <source>
        <dbReference type="Proteomes" id="UP000199622"/>
    </source>
</evidence>
<evidence type="ECO:0000259" key="2">
    <source>
        <dbReference type="PROSITE" id="PS51819"/>
    </source>
</evidence>
<dbReference type="AlphaFoldDB" id="A0A1H4YMZ6"/>
<name>A0A1H4YMZ6_9PSEU</name>
<dbReference type="EMBL" id="FNSO01000004">
    <property type="protein sequence ID" value="SED18518.1"/>
    <property type="molecule type" value="Genomic_DNA"/>
</dbReference>
<dbReference type="PROSITE" id="PS51819">
    <property type="entry name" value="VOC"/>
    <property type="match status" value="1"/>
</dbReference>
<keyword evidence="1" id="KW-0479">Metal-binding</keyword>
<proteinExistence type="predicted"/>
<keyword evidence="3" id="KW-0560">Oxidoreductase</keyword>
<dbReference type="STRING" id="208445.SAMN04489727_6787"/>
<dbReference type="InterPro" id="IPR004360">
    <property type="entry name" value="Glyas_Fos-R_dOase_dom"/>
</dbReference>
<reference evidence="4" key="1">
    <citation type="submission" date="2016-10" db="EMBL/GenBank/DDBJ databases">
        <authorList>
            <person name="Varghese N."/>
            <person name="Submissions S."/>
        </authorList>
    </citation>
    <scope>NUCLEOTIDE SEQUENCE [LARGE SCALE GENOMIC DNA]</scope>
    <source>
        <strain evidence="4">DSM 44544</strain>
    </source>
</reference>
<dbReference type="GO" id="GO:0046491">
    <property type="term" value="P:L-methylmalonyl-CoA metabolic process"/>
    <property type="evidence" value="ECO:0007669"/>
    <property type="project" value="TreeGrafter"/>
</dbReference>
<dbReference type="Proteomes" id="UP000199622">
    <property type="component" value="Unassembled WGS sequence"/>
</dbReference>